<dbReference type="AlphaFoldDB" id="A0A0D2A5N5"/>
<keyword evidence="3" id="KW-1185">Reference proteome</keyword>
<feature type="domain" description="Stress-response A/B barrel" evidence="1">
    <location>
        <begin position="4"/>
        <end position="104"/>
    </location>
</feature>
<dbReference type="PROSITE" id="PS51502">
    <property type="entry name" value="S_R_A_B_BARREL"/>
    <property type="match status" value="1"/>
</dbReference>
<protein>
    <recommendedName>
        <fullName evidence="1">Stress-response A/B barrel domain-containing protein</fullName>
    </recommendedName>
</protein>
<dbReference type="Pfam" id="PF07876">
    <property type="entry name" value="Dabb"/>
    <property type="match status" value="1"/>
</dbReference>
<accession>A0A0D2A5N5</accession>
<dbReference type="Proteomes" id="UP000053259">
    <property type="component" value="Unassembled WGS sequence"/>
</dbReference>
<dbReference type="InterPro" id="IPR011008">
    <property type="entry name" value="Dimeric_a/b-barrel"/>
</dbReference>
<dbReference type="GeneID" id="27314492"/>
<organism evidence="2 3">
    <name type="scientific">Verruconis gallopava</name>
    <dbReference type="NCBI Taxonomy" id="253628"/>
    <lineage>
        <taxon>Eukaryota</taxon>
        <taxon>Fungi</taxon>
        <taxon>Dikarya</taxon>
        <taxon>Ascomycota</taxon>
        <taxon>Pezizomycotina</taxon>
        <taxon>Dothideomycetes</taxon>
        <taxon>Pleosporomycetidae</taxon>
        <taxon>Venturiales</taxon>
        <taxon>Sympoventuriaceae</taxon>
        <taxon>Verruconis</taxon>
    </lineage>
</organism>
<dbReference type="SMART" id="SM00886">
    <property type="entry name" value="Dabb"/>
    <property type="match status" value="1"/>
</dbReference>
<dbReference type="HOGENOM" id="CLU_120569_1_1_1"/>
<evidence type="ECO:0000313" key="2">
    <source>
        <dbReference type="EMBL" id="KIW02013.1"/>
    </source>
</evidence>
<evidence type="ECO:0000313" key="3">
    <source>
        <dbReference type="Proteomes" id="UP000053259"/>
    </source>
</evidence>
<dbReference type="Gene3D" id="3.30.70.100">
    <property type="match status" value="1"/>
</dbReference>
<name>A0A0D2A5N5_9PEZI</name>
<dbReference type="VEuPathDB" id="FungiDB:PV09_06519"/>
<dbReference type="InParanoid" id="A0A0D2A5N5"/>
<dbReference type="SUPFAM" id="SSF54909">
    <property type="entry name" value="Dimeric alpha+beta barrel"/>
    <property type="match status" value="1"/>
</dbReference>
<proteinExistence type="predicted"/>
<sequence length="104" mass="11722">MPQIQRLTLFKIPDAADLDQALAAYAKLEANNQKDGKPYILQMKAYKLHEDERSQGYTLAARTVFASLDDMKYYDNDCPAHGELKATVKPLIKGGPPLVLYMDF</sequence>
<reference evidence="2 3" key="1">
    <citation type="submission" date="2015-01" db="EMBL/GenBank/DDBJ databases">
        <title>The Genome Sequence of Ochroconis gallopava CBS43764.</title>
        <authorList>
            <consortium name="The Broad Institute Genomics Platform"/>
            <person name="Cuomo C."/>
            <person name="de Hoog S."/>
            <person name="Gorbushina A."/>
            <person name="Stielow B."/>
            <person name="Teixiera M."/>
            <person name="Abouelleil A."/>
            <person name="Chapman S.B."/>
            <person name="Priest M."/>
            <person name="Young S.K."/>
            <person name="Wortman J."/>
            <person name="Nusbaum C."/>
            <person name="Birren B."/>
        </authorList>
    </citation>
    <scope>NUCLEOTIDE SEQUENCE [LARGE SCALE GENOMIC DNA]</scope>
    <source>
        <strain evidence="2 3">CBS 43764</strain>
    </source>
</reference>
<dbReference type="InterPro" id="IPR013097">
    <property type="entry name" value="Dabb"/>
</dbReference>
<dbReference type="OrthoDB" id="3830014at2759"/>
<evidence type="ECO:0000259" key="1">
    <source>
        <dbReference type="PROSITE" id="PS51502"/>
    </source>
</evidence>
<gene>
    <name evidence="2" type="ORF">PV09_06519</name>
</gene>
<dbReference type="RefSeq" id="XP_016211882.1">
    <property type="nucleotide sequence ID" value="XM_016360170.1"/>
</dbReference>
<dbReference type="EMBL" id="KN847551">
    <property type="protein sequence ID" value="KIW02013.1"/>
    <property type="molecule type" value="Genomic_DNA"/>
</dbReference>